<dbReference type="eggNOG" id="COG5341">
    <property type="taxonomic scope" value="Bacteria"/>
</dbReference>
<dbReference type="CDD" id="cd09910">
    <property type="entry name" value="NGN-insert_like"/>
    <property type="match status" value="1"/>
</dbReference>
<organism evidence="2">
    <name type="scientific">Dechloromonas aromatica (strain RCB)</name>
    <dbReference type="NCBI Taxonomy" id="159087"/>
    <lineage>
        <taxon>Bacteria</taxon>
        <taxon>Pseudomonadati</taxon>
        <taxon>Pseudomonadota</taxon>
        <taxon>Betaproteobacteria</taxon>
        <taxon>Rhodocyclales</taxon>
        <taxon>Azonexaceae</taxon>
        <taxon>Dechloromonas</taxon>
    </lineage>
</organism>
<reference evidence="2" key="1">
    <citation type="submission" date="2005-08" db="EMBL/GenBank/DDBJ databases">
        <title>Complete sequence of Dechloromonas aromatica RCB.</title>
        <authorList>
            <person name="Salinero K.K."/>
            <person name="Copeland A."/>
            <person name="Lucas S."/>
            <person name="Lapidus A."/>
            <person name="Barry K."/>
            <person name="Detter J.C."/>
            <person name="Glavina T."/>
            <person name="Hammon N."/>
            <person name="Israni S."/>
            <person name="Pitluck S."/>
            <person name="Di Bartolo G."/>
            <person name="Trong S."/>
            <person name="Schmutz J."/>
            <person name="Larimer F."/>
            <person name="Land M."/>
            <person name="Ivanova N."/>
            <person name="Richardson P."/>
        </authorList>
    </citation>
    <scope>NUCLEOTIDE SEQUENCE</scope>
    <source>
        <strain evidence="2">RCB</strain>
    </source>
</reference>
<dbReference type="STRING" id="159087.Daro_0069"/>
<dbReference type="Gene3D" id="2.60.320.10">
    <property type="entry name" value="N-utilization substance G protein NusG, insert domain"/>
    <property type="match status" value="1"/>
</dbReference>
<dbReference type="KEGG" id="dar:Daro_0069"/>
<protein>
    <submittedName>
        <fullName evidence="2">Uncharacterized protein</fullName>
    </submittedName>
</protein>
<accession>Q47K03</accession>
<dbReference type="OrthoDB" id="47603at2"/>
<feature type="transmembrane region" description="Helical" evidence="1">
    <location>
        <begin position="12"/>
        <end position="30"/>
    </location>
</feature>
<evidence type="ECO:0000313" key="2">
    <source>
        <dbReference type="EMBL" id="AAZ44828.1"/>
    </source>
</evidence>
<keyword evidence="1" id="KW-0812">Transmembrane</keyword>
<dbReference type="HOGENOM" id="CLU_130936_3_0_4"/>
<gene>
    <name evidence="2" type="ordered locus">Daro_0069</name>
</gene>
<keyword evidence="1" id="KW-1133">Transmembrane helix</keyword>
<keyword evidence="1" id="KW-0472">Membrane</keyword>
<sequence>MSWLALLRPGDWLVILGSAALVGSSIPVFWQGGLADRAIIRQEGRVFAEIDLKARKQFEVGGPLGTTLVAVEPGRARIVSDPSPRQYCVKQGWLMRPGEIAICAPNRVSVQIMGRTKVYDSISY</sequence>
<dbReference type="AlphaFoldDB" id="Q47K03"/>
<proteinExistence type="predicted"/>
<evidence type="ECO:0000256" key="1">
    <source>
        <dbReference type="SAM" id="Phobius"/>
    </source>
</evidence>
<name>Q47K03_DECAR</name>
<dbReference type="Pfam" id="PF07009">
    <property type="entry name" value="NusG_II"/>
    <property type="match status" value="1"/>
</dbReference>
<dbReference type="InterPro" id="IPR038690">
    <property type="entry name" value="NusG_2_sf"/>
</dbReference>
<dbReference type="EMBL" id="CP000089">
    <property type="protein sequence ID" value="AAZ44828.1"/>
    <property type="molecule type" value="Genomic_DNA"/>
</dbReference>